<dbReference type="Pfam" id="PF01467">
    <property type="entry name" value="CTP_transf_like"/>
    <property type="match status" value="1"/>
</dbReference>
<dbReference type="PRINTS" id="PR01020">
    <property type="entry name" value="LPSBIOSNTHSS"/>
</dbReference>
<feature type="binding site" evidence="9">
    <location>
        <position position="41"/>
    </location>
    <ligand>
        <name>substrate</name>
    </ligand>
</feature>
<feature type="binding site" evidence="9">
    <location>
        <position position="9"/>
    </location>
    <ligand>
        <name>substrate</name>
    </ligand>
</feature>
<dbReference type="SUPFAM" id="SSF52374">
    <property type="entry name" value="Nucleotidylyl transferase"/>
    <property type="match status" value="1"/>
</dbReference>
<proteinExistence type="inferred from homology"/>
<dbReference type="Gene3D" id="3.40.50.620">
    <property type="entry name" value="HUPs"/>
    <property type="match status" value="1"/>
</dbReference>
<feature type="binding site" evidence="9">
    <location>
        <begin position="123"/>
        <end position="129"/>
    </location>
    <ligand>
        <name>ATP</name>
        <dbReference type="ChEBI" id="CHEBI:30616"/>
    </ligand>
</feature>
<evidence type="ECO:0000256" key="7">
    <source>
        <dbReference type="ARBA" id="ARBA00022993"/>
    </source>
</evidence>
<dbReference type="InterPro" id="IPR014729">
    <property type="entry name" value="Rossmann-like_a/b/a_fold"/>
</dbReference>
<dbReference type="GO" id="GO:0005524">
    <property type="term" value="F:ATP binding"/>
    <property type="evidence" value="ECO:0007669"/>
    <property type="project" value="UniProtKB-KW"/>
</dbReference>
<comment type="subcellular location">
    <subcellularLocation>
        <location evidence="9">Cytoplasm</location>
    </subcellularLocation>
</comment>
<name>A0A7C1F7X0_9THEO</name>
<dbReference type="CDD" id="cd02163">
    <property type="entry name" value="PPAT"/>
    <property type="match status" value="1"/>
</dbReference>
<keyword evidence="3 9" id="KW-0548">Nucleotidyltransferase</keyword>
<feature type="binding site" evidence="9">
    <location>
        <begin position="88"/>
        <end position="90"/>
    </location>
    <ligand>
        <name>ATP</name>
        <dbReference type="ChEBI" id="CHEBI:30616"/>
    </ligand>
</feature>
<dbReference type="AlphaFoldDB" id="A0A7C1F7X0"/>
<keyword evidence="7 9" id="KW-0173">Coenzyme A biosynthesis</keyword>
<dbReference type="EMBL" id="DSMV01000168">
    <property type="protein sequence ID" value="HDW51642.1"/>
    <property type="molecule type" value="Genomic_DNA"/>
</dbReference>
<sequence length="164" mass="18348">MRIAVYPGSFDPVTNGHLDIIGRARNLFDRIIVAVAENPHKKPLFAVDERVEMLRRVLADFPDVKVDAYSGLTVYYAKKQGACAIIRGLRAISDFEHEFVMALTNKKLAPEIETLFLMTEAKYSFISSSAIKEVASYGGCVKDMVPPLVENALRAKFGRPRLEE</sequence>
<accession>A0A7C1F7X0</accession>
<evidence type="ECO:0000256" key="1">
    <source>
        <dbReference type="ARBA" id="ARBA00022490"/>
    </source>
</evidence>
<evidence type="ECO:0000259" key="10">
    <source>
        <dbReference type="Pfam" id="PF01467"/>
    </source>
</evidence>
<feature type="binding site" evidence="9">
    <location>
        <position position="17"/>
    </location>
    <ligand>
        <name>ATP</name>
        <dbReference type="ChEBI" id="CHEBI:30616"/>
    </ligand>
</feature>
<keyword evidence="2 9" id="KW-0808">Transferase</keyword>
<dbReference type="GO" id="GO:0004595">
    <property type="term" value="F:pantetheine-phosphate adenylyltransferase activity"/>
    <property type="evidence" value="ECO:0007669"/>
    <property type="project" value="UniProtKB-UniRule"/>
</dbReference>
<reference evidence="11" key="1">
    <citation type="journal article" date="2020" name="mSystems">
        <title>Genome- and Community-Level Interaction Insights into Carbon Utilization and Element Cycling Functions of Hydrothermarchaeota in Hydrothermal Sediment.</title>
        <authorList>
            <person name="Zhou Z."/>
            <person name="Liu Y."/>
            <person name="Xu W."/>
            <person name="Pan J."/>
            <person name="Luo Z.H."/>
            <person name="Li M."/>
        </authorList>
    </citation>
    <scope>NUCLEOTIDE SEQUENCE [LARGE SCALE GENOMIC DNA]</scope>
    <source>
        <strain evidence="11">SpSt-301</strain>
    </source>
</reference>
<dbReference type="NCBIfam" id="TIGR00125">
    <property type="entry name" value="cyt_tran_rel"/>
    <property type="match status" value="1"/>
</dbReference>
<evidence type="ECO:0000256" key="9">
    <source>
        <dbReference type="HAMAP-Rule" id="MF_00151"/>
    </source>
</evidence>
<comment type="function">
    <text evidence="9">Reversibly transfers an adenylyl group from ATP to 4'-phosphopantetheine, yielding dephospho-CoA (dPCoA) and pyrophosphate.</text>
</comment>
<feature type="binding site" evidence="9">
    <location>
        <position position="73"/>
    </location>
    <ligand>
        <name>substrate</name>
    </ligand>
</feature>
<dbReference type="InterPro" id="IPR001980">
    <property type="entry name" value="PPAT"/>
</dbReference>
<dbReference type="PANTHER" id="PTHR21342:SF1">
    <property type="entry name" value="PHOSPHOPANTETHEINE ADENYLYLTRANSFERASE"/>
    <property type="match status" value="1"/>
</dbReference>
<dbReference type="HAMAP" id="MF_00151">
    <property type="entry name" value="PPAT_bact"/>
    <property type="match status" value="1"/>
</dbReference>
<dbReference type="InterPro" id="IPR004821">
    <property type="entry name" value="Cyt_trans-like"/>
</dbReference>
<keyword evidence="4 9" id="KW-0547">Nucleotide-binding</keyword>
<keyword evidence="6 9" id="KW-0460">Magnesium</keyword>
<comment type="similarity">
    <text evidence="9">Belongs to the bacterial CoaD family.</text>
</comment>
<evidence type="ECO:0000256" key="8">
    <source>
        <dbReference type="ARBA" id="ARBA00029346"/>
    </source>
</evidence>
<comment type="subunit">
    <text evidence="9">Homohexamer.</text>
</comment>
<keyword evidence="1 9" id="KW-0963">Cytoplasm</keyword>
<evidence type="ECO:0000256" key="6">
    <source>
        <dbReference type="ARBA" id="ARBA00022842"/>
    </source>
</evidence>
<feature type="binding site" evidence="9">
    <location>
        <position position="87"/>
    </location>
    <ligand>
        <name>substrate</name>
    </ligand>
</feature>
<comment type="catalytic activity">
    <reaction evidence="8 9">
        <text>(R)-4'-phosphopantetheine + ATP + H(+) = 3'-dephospho-CoA + diphosphate</text>
        <dbReference type="Rhea" id="RHEA:19801"/>
        <dbReference type="ChEBI" id="CHEBI:15378"/>
        <dbReference type="ChEBI" id="CHEBI:30616"/>
        <dbReference type="ChEBI" id="CHEBI:33019"/>
        <dbReference type="ChEBI" id="CHEBI:57328"/>
        <dbReference type="ChEBI" id="CHEBI:61723"/>
        <dbReference type="EC" id="2.7.7.3"/>
    </reaction>
</comment>
<comment type="pathway">
    <text evidence="9">Cofactor biosynthesis; coenzyme A biosynthesis; CoA from (R)-pantothenate: step 4/5.</text>
</comment>
<feature type="binding site" evidence="9">
    <location>
        <position position="98"/>
    </location>
    <ligand>
        <name>ATP</name>
        <dbReference type="ChEBI" id="CHEBI:30616"/>
    </ligand>
</feature>
<dbReference type="GO" id="GO:0005737">
    <property type="term" value="C:cytoplasm"/>
    <property type="evidence" value="ECO:0007669"/>
    <property type="project" value="UniProtKB-SubCell"/>
</dbReference>
<evidence type="ECO:0000256" key="3">
    <source>
        <dbReference type="ARBA" id="ARBA00022695"/>
    </source>
</evidence>
<dbReference type="GO" id="GO:0015937">
    <property type="term" value="P:coenzyme A biosynthetic process"/>
    <property type="evidence" value="ECO:0007669"/>
    <property type="project" value="UniProtKB-UniRule"/>
</dbReference>
<dbReference type="PANTHER" id="PTHR21342">
    <property type="entry name" value="PHOSPHOPANTETHEINE ADENYLYLTRANSFERASE"/>
    <property type="match status" value="1"/>
</dbReference>
<comment type="cofactor">
    <cofactor evidence="9">
        <name>Mg(2+)</name>
        <dbReference type="ChEBI" id="CHEBI:18420"/>
    </cofactor>
</comment>
<organism evidence="11">
    <name type="scientific">Ammonifex degensii</name>
    <dbReference type="NCBI Taxonomy" id="42838"/>
    <lineage>
        <taxon>Bacteria</taxon>
        <taxon>Bacillati</taxon>
        <taxon>Bacillota</taxon>
        <taxon>Clostridia</taxon>
        <taxon>Thermoanaerobacterales</taxon>
        <taxon>Thermoanaerobacteraceae</taxon>
        <taxon>Ammonifex</taxon>
    </lineage>
</organism>
<dbReference type="EC" id="2.7.7.3" evidence="9"/>
<evidence type="ECO:0000256" key="2">
    <source>
        <dbReference type="ARBA" id="ARBA00022679"/>
    </source>
</evidence>
<keyword evidence="5 9" id="KW-0067">ATP-binding</keyword>
<protein>
    <recommendedName>
        <fullName evidence="9">Phosphopantetheine adenylyltransferase</fullName>
        <ecNumber evidence="9">2.7.7.3</ecNumber>
    </recommendedName>
    <alternativeName>
        <fullName evidence="9">Dephospho-CoA pyrophosphorylase</fullName>
    </alternativeName>
    <alternativeName>
        <fullName evidence="9">Pantetheine-phosphate adenylyltransferase</fullName>
        <shortName evidence="9">PPAT</shortName>
    </alternativeName>
</protein>
<feature type="site" description="Transition state stabilizer" evidence="9">
    <location>
        <position position="17"/>
    </location>
</feature>
<evidence type="ECO:0000256" key="4">
    <source>
        <dbReference type="ARBA" id="ARBA00022741"/>
    </source>
</evidence>
<feature type="domain" description="Cytidyltransferase-like" evidence="10">
    <location>
        <begin position="5"/>
        <end position="133"/>
    </location>
</feature>
<dbReference type="NCBIfam" id="TIGR01510">
    <property type="entry name" value="coaD_prev_kdtB"/>
    <property type="match status" value="1"/>
</dbReference>
<gene>
    <name evidence="9" type="primary">coaD</name>
    <name evidence="11" type="ORF">ENQ35_02760</name>
</gene>
<dbReference type="UniPathway" id="UPA00241">
    <property type="reaction ID" value="UER00355"/>
</dbReference>
<feature type="binding site" evidence="9">
    <location>
        <begin position="9"/>
        <end position="10"/>
    </location>
    <ligand>
        <name>ATP</name>
        <dbReference type="ChEBI" id="CHEBI:30616"/>
    </ligand>
</feature>
<comment type="caution">
    <text evidence="11">The sequence shown here is derived from an EMBL/GenBank/DDBJ whole genome shotgun (WGS) entry which is preliminary data.</text>
</comment>
<evidence type="ECO:0000313" key="11">
    <source>
        <dbReference type="EMBL" id="HDW51642.1"/>
    </source>
</evidence>
<evidence type="ECO:0000256" key="5">
    <source>
        <dbReference type="ARBA" id="ARBA00022840"/>
    </source>
</evidence>